<dbReference type="Proteomes" id="UP001516023">
    <property type="component" value="Unassembled WGS sequence"/>
</dbReference>
<sequence>SDMATTTAEIESQLSQAKAHLAKLQGKQQGRTRDELPVPEDSTELLDVESSASAAALQLYRRAKLAQDQLECVELKRSLLDVLQSANLDGKPAHNSAQEISLATTTCSHLGILLLRYQHRLEGAESSAQIAALQDWYARLHGVTRQSALHLFRSKIHQASFPDEEGCRTLQCVLSVGLDGDKAVGDVDDQLHLRMNQPQIREWTEISRCLIELQIVHDALQVSYQKIQPEQPHTPTTFLLPPSWRFDIIDELCRPIANRLRYHFLEDQTAILSGAAKSENSHDSSHIERLPEWLFRYLREITDKGVYSLILKGLQPLICRIMESLLQVLPVEYAMDEGDQSQRRHEEHYSNSHCPSPTSPRQTFHHLHKQYHSHSSSYYLREIVRMARHALRSKSFFAHPDVVGRDCRNGLIIKRGIEQLFLFDDYVREKQTEESSEAATGDVKPPRLVDIFLSSNRGLFQWWLEEECHGAITILRECASSSLSSFQSLQEKVPDSDAVDTNFKHVSVSPHSKQQPPLFPSVSELFVALIHSSRIKSNAFSDVHPQKLYLSDVIGPLCSEYLDLVHGEASMLRKQLMARSKSGSGIPMDNELNANVREWIGIINGTHIASAILNSCHRNGVKEEMLERVGLSMERMRDAMVDDFVSTFIETVVMERAKFASYTMRSPFLLSQPNLDHLQDPRRGQRDARDNNGGIPSSLHLSTDLNDSYHVLSIAVRACHASLSAAKNIMSSQGNDNGISEMLTFGALIIEDALSKSISQKLLDIAIDPQGMTPEIHLAGAQQFRYDAMSIASLFSSTPATHDGTGPLDRVAAASRLMSLSSTQLQQLKQILFDLSSSSNRRSMFGGGTTDAETDSRQRCRLDADIFYGDERLMVEAENMLAAKGFHALALEEALSIINRRFRIPRLEYFPSSADVYTPDEPFSDRIIV</sequence>
<gene>
    <name evidence="2" type="ORF">HJC23_012924</name>
</gene>
<evidence type="ECO:0000313" key="3">
    <source>
        <dbReference type="Proteomes" id="UP001516023"/>
    </source>
</evidence>
<keyword evidence="3" id="KW-1185">Reference proteome</keyword>
<feature type="compositionally biased region" description="Polar residues" evidence="1">
    <location>
        <begin position="351"/>
        <end position="362"/>
    </location>
</feature>
<accession>A0ABD3Q2U6</accession>
<name>A0ABD3Q2U6_9STRA</name>
<dbReference type="EMBL" id="JABMIG020000081">
    <property type="protein sequence ID" value="KAL3794387.1"/>
    <property type="molecule type" value="Genomic_DNA"/>
</dbReference>
<feature type="region of interest" description="Disordered" evidence="1">
    <location>
        <begin position="337"/>
        <end position="363"/>
    </location>
</feature>
<feature type="region of interest" description="Disordered" evidence="1">
    <location>
        <begin position="673"/>
        <end position="699"/>
    </location>
</feature>
<dbReference type="InterPro" id="IPR007528">
    <property type="entry name" value="RINT1_Tip20"/>
</dbReference>
<organism evidence="2 3">
    <name type="scientific">Cyclotella cryptica</name>
    <dbReference type="NCBI Taxonomy" id="29204"/>
    <lineage>
        <taxon>Eukaryota</taxon>
        <taxon>Sar</taxon>
        <taxon>Stramenopiles</taxon>
        <taxon>Ochrophyta</taxon>
        <taxon>Bacillariophyta</taxon>
        <taxon>Coscinodiscophyceae</taxon>
        <taxon>Thalassiosirophycidae</taxon>
        <taxon>Stephanodiscales</taxon>
        <taxon>Stephanodiscaceae</taxon>
        <taxon>Cyclotella</taxon>
    </lineage>
</organism>
<evidence type="ECO:0000313" key="2">
    <source>
        <dbReference type="EMBL" id="KAL3794387.1"/>
    </source>
</evidence>
<evidence type="ECO:0000256" key="1">
    <source>
        <dbReference type="SAM" id="MobiDB-lite"/>
    </source>
</evidence>
<feature type="region of interest" description="Disordered" evidence="1">
    <location>
        <begin position="19"/>
        <end position="41"/>
    </location>
</feature>
<reference evidence="2 3" key="1">
    <citation type="journal article" date="2020" name="G3 (Bethesda)">
        <title>Improved Reference Genome for Cyclotella cryptica CCMP332, a Model for Cell Wall Morphogenesis, Salinity Adaptation, and Lipid Production in Diatoms (Bacillariophyta).</title>
        <authorList>
            <person name="Roberts W.R."/>
            <person name="Downey K.M."/>
            <person name="Ruck E.C."/>
            <person name="Traller J.C."/>
            <person name="Alverson A.J."/>
        </authorList>
    </citation>
    <scope>NUCLEOTIDE SEQUENCE [LARGE SCALE GENOMIC DNA]</scope>
    <source>
        <strain evidence="2 3">CCMP332</strain>
    </source>
</reference>
<dbReference type="AlphaFoldDB" id="A0ABD3Q2U6"/>
<feature type="non-terminal residue" evidence="2">
    <location>
        <position position="1"/>
    </location>
</feature>
<dbReference type="PANTHER" id="PTHR13520">
    <property type="entry name" value="RAD50-INTERACTING PROTEIN 1 RINT-1"/>
    <property type="match status" value="1"/>
</dbReference>
<feature type="compositionally biased region" description="Basic and acidic residues" evidence="1">
    <location>
        <begin position="677"/>
        <end position="690"/>
    </location>
</feature>
<protein>
    <submittedName>
        <fullName evidence="2">Uncharacterized protein</fullName>
    </submittedName>
</protein>
<comment type="caution">
    <text evidence="2">The sequence shown here is derived from an EMBL/GenBank/DDBJ whole genome shotgun (WGS) entry which is preliminary data.</text>
</comment>
<dbReference type="PANTHER" id="PTHR13520:SF0">
    <property type="entry name" value="RAD50-INTERACTING PROTEIN 1"/>
    <property type="match status" value="1"/>
</dbReference>
<proteinExistence type="predicted"/>
<feature type="compositionally biased region" description="Basic and acidic residues" evidence="1">
    <location>
        <begin position="340"/>
        <end position="350"/>
    </location>
</feature>